<dbReference type="Gene3D" id="3.30.390.30">
    <property type="match status" value="1"/>
</dbReference>
<dbReference type="Pfam" id="PF14759">
    <property type="entry name" value="Reductase_C"/>
    <property type="match status" value="1"/>
</dbReference>
<dbReference type="RefSeq" id="WP_090478476.1">
    <property type="nucleotide sequence ID" value="NZ_LT629710.1"/>
</dbReference>
<evidence type="ECO:0000256" key="2">
    <source>
        <dbReference type="ARBA" id="ARBA00022630"/>
    </source>
</evidence>
<keyword evidence="3" id="KW-0274">FAD</keyword>
<dbReference type="PANTHER" id="PTHR43557">
    <property type="entry name" value="APOPTOSIS-INDUCING FACTOR 1"/>
    <property type="match status" value="1"/>
</dbReference>
<dbReference type="PRINTS" id="PR00368">
    <property type="entry name" value="FADPNR"/>
</dbReference>
<evidence type="ECO:0000259" key="5">
    <source>
        <dbReference type="Pfam" id="PF07992"/>
    </source>
</evidence>
<accession>A0A1H0RJG6</accession>
<dbReference type="PRINTS" id="PR00411">
    <property type="entry name" value="PNDRDTASEI"/>
</dbReference>
<dbReference type="AlphaFoldDB" id="A0A1H0RJG6"/>
<dbReference type="InterPro" id="IPR028202">
    <property type="entry name" value="Reductase_C"/>
</dbReference>
<dbReference type="PANTHER" id="PTHR43557:SF2">
    <property type="entry name" value="RIESKE DOMAIN-CONTAINING PROTEIN-RELATED"/>
    <property type="match status" value="1"/>
</dbReference>
<feature type="domain" description="Reductase C-terminal" evidence="6">
    <location>
        <begin position="323"/>
        <end position="408"/>
    </location>
</feature>
<organism evidence="7 8">
    <name type="scientific">Nakamurella panacisegetis</name>
    <dbReference type="NCBI Taxonomy" id="1090615"/>
    <lineage>
        <taxon>Bacteria</taxon>
        <taxon>Bacillati</taxon>
        <taxon>Actinomycetota</taxon>
        <taxon>Actinomycetes</taxon>
        <taxon>Nakamurellales</taxon>
        <taxon>Nakamurellaceae</taxon>
        <taxon>Nakamurella</taxon>
    </lineage>
</organism>
<feature type="domain" description="FAD/NAD(P)-binding" evidence="5">
    <location>
        <begin position="7"/>
        <end position="303"/>
    </location>
</feature>
<dbReference type="OrthoDB" id="1145at2"/>
<name>A0A1H0RJG6_9ACTN</name>
<dbReference type="InterPro" id="IPR036188">
    <property type="entry name" value="FAD/NAD-bd_sf"/>
</dbReference>
<dbReference type="GO" id="GO:0016651">
    <property type="term" value="F:oxidoreductase activity, acting on NAD(P)H"/>
    <property type="evidence" value="ECO:0007669"/>
    <property type="project" value="TreeGrafter"/>
</dbReference>
<reference evidence="7 8" key="1">
    <citation type="submission" date="2016-10" db="EMBL/GenBank/DDBJ databases">
        <authorList>
            <person name="de Groot N.N."/>
        </authorList>
    </citation>
    <scope>NUCLEOTIDE SEQUENCE [LARGE SCALE GENOMIC DNA]</scope>
    <source>
        <strain evidence="8">P4-7,KCTC 19426,CECT 7604</strain>
    </source>
</reference>
<proteinExistence type="predicted"/>
<keyword evidence="7" id="KW-0223">Dioxygenase</keyword>
<evidence type="ECO:0000256" key="4">
    <source>
        <dbReference type="ARBA" id="ARBA00023002"/>
    </source>
</evidence>
<dbReference type="EMBL" id="LT629710">
    <property type="protein sequence ID" value="SDP29674.1"/>
    <property type="molecule type" value="Genomic_DNA"/>
</dbReference>
<evidence type="ECO:0000313" key="7">
    <source>
        <dbReference type="EMBL" id="SDP29674.1"/>
    </source>
</evidence>
<dbReference type="InterPro" id="IPR050446">
    <property type="entry name" value="FAD-oxidoreductase/Apoptosis"/>
</dbReference>
<keyword evidence="8" id="KW-1185">Reference proteome</keyword>
<dbReference type="GO" id="GO:0051213">
    <property type="term" value="F:dioxygenase activity"/>
    <property type="evidence" value="ECO:0007669"/>
    <property type="project" value="UniProtKB-KW"/>
</dbReference>
<dbReference type="Proteomes" id="UP000198741">
    <property type="component" value="Chromosome I"/>
</dbReference>
<dbReference type="STRING" id="1090615.SAMN04515671_3609"/>
<dbReference type="InterPro" id="IPR016156">
    <property type="entry name" value="FAD/NAD-linked_Rdtase_dimer_sf"/>
</dbReference>
<keyword evidence="4" id="KW-0560">Oxidoreductase</keyword>
<evidence type="ECO:0000256" key="1">
    <source>
        <dbReference type="ARBA" id="ARBA00001974"/>
    </source>
</evidence>
<gene>
    <name evidence="7" type="ORF">SAMN04515671_3609</name>
</gene>
<evidence type="ECO:0000313" key="8">
    <source>
        <dbReference type="Proteomes" id="UP000198741"/>
    </source>
</evidence>
<dbReference type="Gene3D" id="3.50.50.60">
    <property type="entry name" value="FAD/NAD(P)-binding domain"/>
    <property type="match status" value="2"/>
</dbReference>
<protein>
    <submittedName>
        <fullName evidence="7">3-phenylpropionate/trans-cinnamate dioxygenase ferredoxin reductase subunit</fullName>
    </submittedName>
</protein>
<evidence type="ECO:0000256" key="3">
    <source>
        <dbReference type="ARBA" id="ARBA00022827"/>
    </source>
</evidence>
<comment type="cofactor">
    <cofactor evidence="1">
        <name>FAD</name>
        <dbReference type="ChEBI" id="CHEBI:57692"/>
    </cofactor>
</comment>
<dbReference type="InterPro" id="IPR023753">
    <property type="entry name" value="FAD/NAD-binding_dom"/>
</dbReference>
<dbReference type="Pfam" id="PF07992">
    <property type="entry name" value="Pyr_redox_2"/>
    <property type="match status" value="1"/>
</dbReference>
<dbReference type="SUPFAM" id="SSF51905">
    <property type="entry name" value="FAD/NAD(P)-binding domain"/>
    <property type="match status" value="2"/>
</dbReference>
<evidence type="ECO:0000259" key="6">
    <source>
        <dbReference type="Pfam" id="PF14759"/>
    </source>
</evidence>
<dbReference type="GO" id="GO:0005737">
    <property type="term" value="C:cytoplasm"/>
    <property type="evidence" value="ECO:0007669"/>
    <property type="project" value="TreeGrafter"/>
</dbReference>
<dbReference type="SUPFAM" id="SSF55424">
    <property type="entry name" value="FAD/NAD-linked reductases, dimerisation (C-terminal) domain"/>
    <property type="match status" value="1"/>
</dbReference>
<keyword evidence="2" id="KW-0285">Flavoprotein</keyword>
<sequence length="411" mass="44900">MATEERFVIVGASQAGTGAAQTLREEGFPGRIVLIGDEIEFPYQRPPLSKDYLLGNAARETVYLHPRQWYLDNNIDLRLDLAAVGIDRDAHRVSLADGSQVRYAKLLLTTGSSPRRLPLPGVELHGVHYLRRMRDSDSIKTMLQTTGRVAVIGAGWIGLETAAAARAADVHVTVLDSAPLPLLRVLGAEVAQVFADLHLDHGVDLRLGVQIAEITGHHGHVDGIRLSDGTRIEAESVIIGAGIAPNTALALQSGLTVDNGILVDEHLQTSDPDIYAAGDVANAFHPLLGKHIRVEHWANALHQPQVAAKAMLGQHVSYDRIPYFYTDQYDLGMEYVGYVEPDGYDQVVFRGDVAQRQFLAFWLREGRVLAGMNVNIWDVTDQIQALIRAGAPVLPDHLADPGRPLESFIAQ</sequence>